<dbReference type="InterPro" id="IPR050748">
    <property type="entry name" value="Glycosyltrans_8_dom-fam"/>
</dbReference>
<dbReference type="GO" id="GO:0016757">
    <property type="term" value="F:glycosyltransferase activity"/>
    <property type="evidence" value="ECO:0007669"/>
    <property type="project" value="UniProtKB-KW"/>
</dbReference>
<evidence type="ECO:0000256" key="5">
    <source>
        <dbReference type="ARBA" id="ARBA00022692"/>
    </source>
</evidence>
<sequence length="358" mass="40460">MASWSPSSVPLVAVLLSLLLLQHCLCGCTVSAARIGRAVVLKPCPDDASVSIFHEAPVFNNGEGCGPSGGPGAIHVAMTLDGNYLRGTMAAVLSILQHSMCPENLEFHFLEARTEPKISSNIRSTFPYLNFTVYPFDSNRVQGKISRSIRQALDQPLNYARIYLVDLIPTKVKRVIYLDSDLIVVDDIAKLWEVELKGKVLAAPEYCHVNFTMYFTDLFWLDRSLTQTFEGRRPCYFNTGVMVVDVEKWRQGGYTQKVEEWMGVQKQKRIYHLGSLPPFLLVLAGNIKAVDHRWNQHGLGGDNIKGKCRRLHPGPISLLHWSGKGKPWLRLDSRRPCIVDHLWAPYDLYRSPKHFLEE</sequence>
<gene>
    <name evidence="16" type="primary">LOC116190276</name>
    <name evidence="13" type="ORF">CDL15_Pgr018501</name>
</gene>
<keyword evidence="4" id="KW-0808">Transferase</keyword>
<accession>A0A218X0R7</accession>
<evidence type="ECO:0000256" key="4">
    <source>
        <dbReference type="ARBA" id="ARBA00022679"/>
    </source>
</evidence>
<name>A0A218X0R7_PUNGR</name>
<keyword evidence="3" id="KW-0328">Glycosyltransferase</keyword>
<dbReference type="RefSeq" id="XP_031375817.1">
    <property type="nucleotide sequence ID" value="XM_031519957.1"/>
</dbReference>
<keyword evidence="9" id="KW-0325">Glycoprotein</keyword>
<dbReference type="InterPro" id="IPR002495">
    <property type="entry name" value="Glyco_trans_8"/>
</dbReference>
<evidence type="ECO:0000256" key="3">
    <source>
        <dbReference type="ARBA" id="ARBA00022676"/>
    </source>
</evidence>
<evidence type="ECO:0000256" key="2">
    <source>
        <dbReference type="ARBA" id="ARBA00006351"/>
    </source>
</evidence>
<reference evidence="13" key="2">
    <citation type="submission" date="2017-06" db="EMBL/GenBank/DDBJ databases">
        <title>The pomegranate genome and the genomics of punicalagin biosynthesis.</title>
        <authorList>
            <person name="Xu C."/>
        </authorList>
    </citation>
    <scope>NUCLEOTIDE SEQUENCE [LARGE SCALE GENOMIC DNA]</scope>
    <source>
        <tissue evidence="13">Fresh leaf</tissue>
    </source>
</reference>
<evidence type="ECO:0000256" key="6">
    <source>
        <dbReference type="ARBA" id="ARBA00022968"/>
    </source>
</evidence>
<evidence type="ECO:0000313" key="16">
    <source>
        <dbReference type="RefSeq" id="XP_031375817.1"/>
    </source>
</evidence>
<dbReference type="EC" id="2.4.1.-" evidence="11"/>
<dbReference type="PANTHER" id="PTHR13778">
    <property type="entry name" value="GLYCOSYLTRANSFERASE 8 DOMAIN-CONTAINING PROTEIN"/>
    <property type="match status" value="1"/>
</dbReference>
<comment type="subcellular location">
    <subcellularLocation>
        <location evidence="10">Endomembrane system</location>
        <topology evidence="10">Single-pass type II membrane protein</topology>
    </subcellularLocation>
</comment>
<proteinExistence type="inferred from homology"/>
<comment type="similarity">
    <text evidence="2 11">Belongs to the glycosyltransferase 8 family.</text>
</comment>
<dbReference type="Pfam" id="PF01501">
    <property type="entry name" value="Glyco_transf_8"/>
    <property type="match status" value="1"/>
</dbReference>
<dbReference type="Gene3D" id="3.90.550.10">
    <property type="entry name" value="Spore Coat Polysaccharide Biosynthesis Protein SpsA, Chain A"/>
    <property type="match status" value="1"/>
</dbReference>
<keyword evidence="6" id="KW-0735">Signal-anchor</keyword>
<evidence type="ECO:0000256" key="12">
    <source>
        <dbReference type="SAM" id="SignalP"/>
    </source>
</evidence>
<protein>
    <recommendedName>
        <fullName evidence="11">Hexosyltransferase</fullName>
        <ecNumber evidence="11">2.4.1.-</ecNumber>
    </recommendedName>
</protein>
<evidence type="ECO:0000313" key="15">
    <source>
        <dbReference type="Proteomes" id="UP000515151"/>
    </source>
</evidence>
<dbReference type="Proteomes" id="UP000515151">
    <property type="component" value="Unplaced"/>
</dbReference>
<dbReference type="InterPro" id="IPR029044">
    <property type="entry name" value="Nucleotide-diphossugar_trans"/>
</dbReference>
<evidence type="ECO:0000256" key="7">
    <source>
        <dbReference type="ARBA" id="ARBA00022989"/>
    </source>
</evidence>
<dbReference type="PANTHER" id="PTHR13778:SF5">
    <property type="entry name" value="HEXOSYLTRANSFERASE"/>
    <property type="match status" value="1"/>
</dbReference>
<evidence type="ECO:0000256" key="1">
    <source>
        <dbReference type="ARBA" id="ARBA00004877"/>
    </source>
</evidence>
<dbReference type="EMBL" id="MTKT01002507">
    <property type="protein sequence ID" value="OWM77932.1"/>
    <property type="molecule type" value="Genomic_DNA"/>
</dbReference>
<evidence type="ECO:0000313" key="13">
    <source>
        <dbReference type="EMBL" id="OWM77932.1"/>
    </source>
</evidence>
<evidence type="ECO:0000256" key="8">
    <source>
        <dbReference type="ARBA" id="ARBA00023136"/>
    </source>
</evidence>
<dbReference type="OrthoDB" id="411524at2759"/>
<dbReference type="GeneID" id="116190276"/>
<evidence type="ECO:0000313" key="14">
    <source>
        <dbReference type="Proteomes" id="UP000197138"/>
    </source>
</evidence>
<dbReference type="SUPFAM" id="SSF53448">
    <property type="entry name" value="Nucleotide-diphospho-sugar transferases"/>
    <property type="match status" value="1"/>
</dbReference>
<reference evidence="16" key="3">
    <citation type="submission" date="2025-04" db="UniProtKB">
        <authorList>
            <consortium name="RefSeq"/>
        </authorList>
    </citation>
    <scope>IDENTIFICATION</scope>
    <source>
        <tissue evidence="16">Leaf</tissue>
    </source>
</reference>
<dbReference type="AlphaFoldDB" id="A0A218X0R7"/>
<reference evidence="14" key="1">
    <citation type="journal article" date="2017" name="Plant J.">
        <title>The pomegranate (Punica granatum L.) genome and the genomics of punicalagin biosynthesis.</title>
        <authorList>
            <person name="Qin G."/>
            <person name="Xu C."/>
            <person name="Ming R."/>
            <person name="Tang H."/>
            <person name="Guyot R."/>
            <person name="Kramer E.M."/>
            <person name="Hu Y."/>
            <person name="Yi X."/>
            <person name="Qi Y."/>
            <person name="Xu X."/>
            <person name="Gao Z."/>
            <person name="Pan H."/>
            <person name="Jian J."/>
            <person name="Tian Y."/>
            <person name="Yue Z."/>
            <person name="Xu Y."/>
        </authorList>
    </citation>
    <scope>NUCLEOTIDE SEQUENCE [LARGE SCALE GENOMIC DNA]</scope>
    <source>
        <strain evidence="14">cv. Dabenzi</strain>
    </source>
</reference>
<keyword evidence="8" id="KW-0472">Membrane</keyword>
<feature type="signal peptide" evidence="12">
    <location>
        <begin position="1"/>
        <end position="26"/>
    </location>
</feature>
<evidence type="ECO:0000256" key="9">
    <source>
        <dbReference type="ARBA" id="ARBA00023180"/>
    </source>
</evidence>
<evidence type="ECO:0000256" key="11">
    <source>
        <dbReference type="RuleBase" id="RU362027"/>
    </source>
</evidence>
<feature type="chain" id="PRO_5044569057" description="Hexosyltransferase" evidence="12">
    <location>
        <begin position="27"/>
        <end position="358"/>
    </location>
</feature>
<keyword evidence="5" id="KW-0812">Transmembrane</keyword>
<dbReference type="FunFam" id="3.90.550.10:FF:000024">
    <property type="entry name" value="Hexosyltransferase"/>
    <property type="match status" value="1"/>
</dbReference>
<evidence type="ECO:0000256" key="10">
    <source>
        <dbReference type="ARBA" id="ARBA00060399"/>
    </source>
</evidence>
<keyword evidence="12" id="KW-0732">Signal</keyword>
<comment type="pathway">
    <text evidence="1">Glycan metabolism; pectin biosynthesis.</text>
</comment>
<keyword evidence="7" id="KW-1133">Transmembrane helix</keyword>
<organism evidence="13 14">
    <name type="scientific">Punica granatum</name>
    <name type="common">Pomegranate</name>
    <dbReference type="NCBI Taxonomy" id="22663"/>
    <lineage>
        <taxon>Eukaryota</taxon>
        <taxon>Viridiplantae</taxon>
        <taxon>Streptophyta</taxon>
        <taxon>Embryophyta</taxon>
        <taxon>Tracheophyta</taxon>
        <taxon>Spermatophyta</taxon>
        <taxon>Magnoliopsida</taxon>
        <taxon>eudicotyledons</taxon>
        <taxon>Gunneridae</taxon>
        <taxon>Pentapetalae</taxon>
        <taxon>rosids</taxon>
        <taxon>malvids</taxon>
        <taxon>Myrtales</taxon>
        <taxon>Lythraceae</taxon>
        <taxon>Punica</taxon>
    </lineage>
</organism>
<dbReference type="GO" id="GO:0005794">
    <property type="term" value="C:Golgi apparatus"/>
    <property type="evidence" value="ECO:0007669"/>
    <property type="project" value="TreeGrafter"/>
</dbReference>
<dbReference type="Proteomes" id="UP000197138">
    <property type="component" value="Unassembled WGS sequence"/>
</dbReference>
<keyword evidence="15" id="KW-1185">Reference proteome</keyword>